<keyword evidence="2" id="KW-0012">Acyltransferase</keyword>
<geneLocation type="plasmid" evidence="4 5">
    <name>unnamedB</name>
</geneLocation>
<dbReference type="PANTHER" id="PTHR43877:SF2">
    <property type="entry name" value="AMINOALKYLPHOSPHONATE N-ACETYLTRANSFERASE-RELATED"/>
    <property type="match status" value="1"/>
</dbReference>
<organism evidence="4 5">
    <name type="scientific">Ensifer adhaerens</name>
    <name type="common">Sinorhizobium morelense</name>
    <dbReference type="NCBI Taxonomy" id="106592"/>
    <lineage>
        <taxon>Bacteria</taxon>
        <taxon>Pseudomonadati</taxon>
        <taxon>Pseudomonadota</taxon>
        <taxon>Alphaproteobacteria</taxon>
        <taxon>Hyphomicrobiales</taxon>
        <taxon>Rhizobiaceae</taxon>
        <taxon>Sinorhizobium/Ensifer group</taxon>
        <taxon>Ensifer</taxon>
    </lineage>
</organism>
<name>A0ABY8HTT7_ENSAD</name>
<accession>A0ABY8HTT7</accession>
<keyword evidence="1" id="KW-0808">Transferase</keyword>
<dbReference type="Gene3D" id="3.40.630.30">
    <property type="match status" value="1"/>
</dbReference>
<dbReference type="InterPro" id="IPR016181">
    <property type="entry name" value="Acyl_CoA_acyltransferase"/>
</dbReference>
<dbReference type="InterPro" id="IPR000182">
    <property type="entry name" value="GNAT_dom"/>
</dbReference>
<dbReference type="InterPro" id="IPR050832">
    <property type="entry name" value="Bact_Acetyltransf"/>
</dbReference>
<dbReference type="PROSITE" id="PS51186">
    <property type="entry name" value="GNAT"/>
    <property type="match status" value="1"/>
</dbReference>
<reference evidence="4 5" key="1">
    <citation type="submission" date="2023-03" db="EMBL/GenBank/DDBJ databases">
        <title>Comparative genome and transcriptome analysis combination mining strategies for increasing vitamin B12 production of Ensifer adhaerens strain.</title>
        <authorList>
            <person name="Yongheng L."/>
        </authorList>
    </citation>
    <scope>NUCLEOTIDE SEQUENCE [LARGE SCALE GENOMIC DNA]</scope>
    <source>
        <strain evidence="4 5">Casida A-T305</strain>
        <plasmid evidence="4 5">unnamedB</plasmid>
    </source>
</reference>
<evidence type="ECO:0000313" key="4">
    <source>
        <dbReference type="EMBL" id="WFP95551.1"/>
    </source>
</evidence>
<gene>
    <name evidence="4" type="ORF">P4B07_34660</name>
</gene>
<feature type="domain" description="N-acetyltransferase" evidence="3">
    <location>
        <begin position="19"/>
        <end position="180"/>
    </location>
</feature>
<keyword evidence="4" id="KW-0614">Plasmid</keyword>
<evidence type="ECO:0000313" key="5">
    <source>
        <dbReference type="Proteomes" id="UP001214094"/>
    </source>
</evidence>
<dbReference type="CDD" id="cd04301">
    <property type="entry name" value="NAT_SF"/>
    <property type="match status" value="1"/>
</dbReference>
<protein>
    <submittedName>
        <fullName evidence="4">GNAT family N-acetyltransferase</fullName>
    </submittedName>
</protein>
<dbReference type="PANTHER" id="PTHR43877">
    <property type="entry name" value="AMINOALKYLPHOSPHONATE N-ACETYLTRANSFERASE-RELATED-RELATED"/>
    <property type="match status" value="1"/>
</dbReference>
<dbReference type="SUPFAM" id="SSF55729">
    <property type="entry name" value="Acyl-CoA N-acyltransferases (Nat)"/>
    <property type="match status" value="1"/>
</dbReference>
<evidence type="ECO:0000259" key="3">
    <source>
        <dbReference type="PROSITE" id="PS51186"/>
    </source>
</evidence>
<dbReference type="Proteomes" id="UP001214094">
    <property type="component" value="Plasmid unnamedB"/>
</dbReference>
<proteinExistence type="predicted"/>
<evidence type="ECO:0000256" key="1">
    <source>
        <dbReference type="ARBA" id="ARBA00022679"/>
    </source>
</evidence>
<evidence type="ECO:0000256" key="2">
    <source>
        <dbReference type="ARBA" id="ARBA00023315"/>
    </source>
</evidence>
<sequence length="206" mass="23255">MSRRTGDFKEANVPIENGLVVRRLCVKDVDVFRRLRLEALSHEPFSYASVFGDWANLSDRQWRQHLNQPVFVAFLDGQPVGMMGLRFENARKMAHRAKLVSVYVRKCKRGSGVAANLLREVADHAQAHGILQLELAVNAENSEAIRFYERQGFMAVGRVPDGFIGHGSKHDELIMVLRLAPPFGPGEIFIRTVPESQKQTFPSSVR</sequence>
<dbReference type="EMBL" id="CP121310">
    <property type="protein sequence ID" value="WFP95551.1"/>
    <property type="molecule type" value="Genomic_DNA"/>
</dbReference>
<keyword evidence="5" id="KW-1185">Reference proteome</keyword>
<dbReference type="Pfam" id="PF00583">
    <property type="entry name" value="Acetyltransf_1"/>
    <property type="match status" value="1"/>
</dbReference>